<organism evidence="1">
    <name type="scientific">marine sediment metagenome</name>
    <dbReference type="NCBI Taxonomy" id="412755"/>
    <lineage>
        <taxon>unclassified sequences</taxon>
        <taxon>metagenomes</taxon>
        <taxon>ecological metagenomes</taxon>
    </lineage>
</organism>
<dbReference type="EMBL" id="LAZR01002256">
    <property type="protein sequence ID" value="KKN32389.1"/>
    <property type="molecule type" value="Genomic_DNA"/>
</dbReference>
<evidence type="ECO:0000313" key="1">
    <source>
        <dbReference type="EMBL" id="KKN32389.1"/>
    </source>
</evidence>
<evidence type="ECO:0008006" key="2">
    <source>
        <dbReference type="Google" id="ProtNLM"/>
    </source>
</evidence>
<dbReference type="InterPro" id="IPR053745">
    <property type="entry name" value="Viral_Tail_Comp_sf"/>
</dbReference>
<dbReference type="Gene3D" id="3.30.2000.30">
    <property type="match status" value="1"/>
</dbReference>
<dbReference type="Pfam" id="PF11367">
    <property type="entry name" value="Tail_completion_gp17"/>
    <property type="match status" value="1"/>
</dbReference>
<reference evidence="1" key="1">
    <citation type="journal article" date="2015" name="Nature">
        <title>Complex archaea that bridge the gap between prokaryotes and eukaryotes.</title>
        <authorList>
            <person name="Spang A."/>
            <person name="Saw J.H."/>
            <person name="Jorgensen S.L."/>
            <person name="Zaremba-Niedzwiedzka K."/>
            <person name="Martijn J."/>
            <person name="Lind A.E."/>
            <person name="van Eijk R."/>
            <person name="Schleper C."/>
            <person name="Guy L."/>
            <person name="Ettema T.J."/>
        </authorList>
    </citation>
    <scope>NUCLEOTIDE SEQUENCE</scope>
</reference>
<protein>
    <recommendedName>
        <fullName evidence="2">DUF3168 domain-containing protein</fullName>
    </recommendedName>
</protein>
<accession>A0A0F9PQA6</accession>
<proteinExistence type="predicted"/>
<comment type="caution">
    <text evidence="1">The sequence shown here is derived from an EMBL/GenBank/DDBJ whole genome shotgun (WGS) entry which is preliminary data.</text>
</comment>
<gene>
    <name evidence="1" type="ORF">LCGC14_0814360</name>
</gene>
<sequence>MSFALSAPLQQAVYAALRDDAALAELVGAAIFDAAPAGELPPVYVQLGDETVRDASDASGNGAIHWFNIAVVSDDPGFAVAKRVAGAVSDVLNDGELTLSRGQLISLSFERATARMVGTQRLRRVDMRFRARVQDG</sequence>
<dbReference type="AlphaFoldDB" id="A0A0F9PQA6"/>
<name>A0A0F9PQA6_9ZZZZ</name>
<dbReference type="InterPro" id="IPR021508">
    <property type="entry name" value="Gp17-like"/>
</dbReference>